<comment type="subcellular location">
    <subcellularLocation>
        <location evidence="7">Cell membrane</location>
        <topology evidence="7">Multi-pass membrane protein</topology>
    </subcellularLocation>
    <subcellularLocation>
        <location evidence="1">Membrane</location>
        <topology evidence="1">Multi-pass membrane protein</topology>
    </subcellularLocation>
</comment>
<evidence type="ECO:0000256" key="3">
    <source>
        <dbReference type="ARBA" id="ARBA00022692"/>
    </source>
</evidence>
<feature type="transmembrane region" description="Helical" evidence="7">
    <location>
        <begin position="245"/>
        <end position="264"/>
    </location>
</feature>
<evidence type="ECO:0000256" key="6">
    <source>
        <dbReference type="ARBA" id="ARBA00023180"/>
    </source>
</evidence>
<evidence type="ECO:0000256" key="7">
    <source>
        <dbReference type="RuleBase" id="RU368066"/>
    </source>
</evidence>
<dbReference type="EMBL" id="JARPUR010000002">
    <property type="protein sequence ID" value="KAK4881316.1"/>
    <property type="molecule type" value="Genomic_DNA"/>
</dbReference>
<proteinExistence type="inferred from homology"/>
<feature type="transmembrane region" description="Helical" evidence="7">
    <location>
        <begin position="629"/>
        <end position="659"/>
    </location>
</feature>
<evidence type="ECO:0000256" key="5">
    <source>
        <dbReference type="ARBA" id="ARBA00023136"/>
    </source>
</evidence>
<feature type="transmembrane region" description="Helical" evidence="7">
    <location>
        <begin position="33"/>
        <end position="55"/>
    </location>
</feature>
<dbReference type="PANTHER" id="PTHR12385:SF14">
    <property type="entry name" value="CHOLINE TRANSPORTER-LIKE 2"/>
    <property type="match status" value="1"/>
</dbReference>
<name>A0AAN7PIN4_9COLE</name>
<feature type="transmembrane region" description="Helical" evidence="7">
    <location>
        <begin position="221"/>
        <end position="238"/>
    </location>
</feature>
<keyword evidence="4 7" id="KW-1133">Transmembrane helix</keyword>
<dbReference type="Pfam" id="PF04515">
    <property type="entry name" value="Choline_transpo"/>
    <property type="match status" value="1"/>
</dbReference>
<dbReference type="GO" id="GO:0022857">
    <property type="term" value="F:transmembrane transporter activity"/>
    <property type="evidence" value="ECO:0007669"/>
    <property type="project" value="UniProtKB-UniRule"/>
</dbReference>
<comment type="function">
    <text evidence="7">Choline transporter.</text>
</comment>
<dbReference type="SUPFAM" id="SSF82866">
    <property type="entry name" value="Multidrug efflux transporter AcrB transmembrane domain"/>
    <property type="match status" value="1"/>
</dbReference>
<dbReference type="PANTHER" id="PTHR12385">
    <property type="entry name" value="CHOLINE TRANSPORTER-LIKE (SLC FAMILY 44)"/>
    <property type="match status" value="1"/>
</dbReference>
<dbReference type="AlphaFoldDB" id="A0AAN7PIN4"/>
<feature type="transmembrane region" description="Helical" evidence="7">
    <location>
        <begin position="588"/>
        <end position="609"/>
    </location>
</feature>
<accession>A0AAN7PIN4</accession>
<feature type="transmembrane region" description="Helical" evidence="7">
    <location>
        <begin position="442"/>
        <end position="467"/>
    </location>
</feature>
<keyword evidence="3 7" id="KW-0812">Transmembrane</keyword>
<dbReference type="Proteomes" id="UP001353858">
    <property type="component" value="Unassembled WGS sequence"/>
</dbReference>
<dbReference type="GO" id="GO:0005886">
    <property type="term" value="C:plasma membrane"/>
    <property type="evidence" value="ECO:0007669"/>
    <property type="project" value="UniProtKB-SubCell"/>
</dbReference>
<organism evidence="8 9">
    <name type="scientific">Aquatica leii</name>
    <dbReference type="NCBI Taxonomy" id="1421715"/>
    <lineage>
        <taxon>Eukaryota</taxon>
        <taxon>Metazoa</taxon>
        <taxon>Ecdysozoa</taxon>
        <taxon>Arthropoda</taxon>
        <taxon>Hexapoda</taxon>
        <taxon>Insecta</taxon>
        <taxon>Pterygota</taxon>
        <taxon>Neoptera</taxon>
        <taxon>Endopterygota</taxon>
        <taxon>Coleoptera</taxon>
        <taxon>Polyphaga</taxon>
        <taxon>Elateriformia</taxon>
        <taxon>Elateroidea</taxon>
        <taxon>Lampyridae</taxon>
        <taxon>Luciolinae</taxon>
        <taxon>Aquatica</taxon>
    </lineage>
</organism>
<keyword evidence="6" id="KW-0325">Glycoprotein</keyword>
<evidence type="ECO:0000256" key="2">
    <source>
        <dbReference type="ARBA" id="ARBA00007168"/>
    </source>
</evidence>
<evidence type="ECO:0000256" key="1">
    <source>
        <dbReference type="ARBA" id="ARBA00004141"/>
    </source>
</evidence>
<keyword evidence="5 7" id="KW-0472">Membrane</keyword>
<keyword evidence="9" id="KW-1185">Reference proteome</keyword>
<protein>
    <recommendedName>
        <fullName evidence="7">Choline transporter-like protein</fullName>
    </recommendedName>
</protein>
<feature type="transmembrane region" description="Helical" evidence="7">
    <location>
        <begin position="295"/>
        <end position="316"/>
    </location>
</feature>
<evidence type="ECO:0000313" key="8">
    <source>
        <dbReference type="EMBL" id="KAK4881316.1"/>
    </source>
</evidence>
<comment type="caution">
    <text evidence="8">The sequence shown here is derived from an EMBL/GenBank/DDBJ whole genome shotgun (WGS) entry which is preliminary data.</text>
</comment>
<dbReference type="InterPro" id="IPR007603">
    <property type="entry name" value="Choline_transptr-like"/>
</dbReference>
<feature type="transmembrane region" description="Helical" evidence="7">
    <location>
        <begin position="488"/>
        <end position="510"/>
    </location>
</feature>
<sequence>MAVKTHDPKEYGDPLVYDPDFHGPLKYRSCTDVLCLLLFLVFIGCWTGIGLYAFLKGNPNVLLVPKDSQGARCGLDSHVLDKPYLFFFDLTKCLQPIPFTGCKTNQVCVRKCPDRAFLYDAATTDINSLICEAGVNPSRYDAQRLVSEGKCAKWYLSSEPVQKRCLPNIFTPHELSRLKNAGENVTGEILDNAKAAISSYVNWEEVGENIVNDIMYSWKHILVGLVLSLVVCIIYIVLMRWIAGVMVWISIVGVLAVMSFGVYFCVKKYQYYKANPVYHQSSVWYETILEKTGTWLAFTIVLSIILLIIFLLLIFLRKRIVLSIALIKEASRAVGAVTASLFFPIFPWAIQVCVIAYAISVALYLSSVGTSEFVVQNLDGNCVCTGNAKDYHTNSPCDPNIFATSCFNVIDRKPCTYARCQFVKMDSSNVITYLHIFNVFGFFWALFFVSGLADMILASTFATWYWTFRKKDVPFFTVTQSMLRTLRFHLGTIAFGSLIIAICTMIRVMLEYIDSKLKKYENPFTKAVLCCCKCFFWCLEKFIKFINRNAYIMCAIHGKNFCFSAKDAFNLLMRNIIRVFVLDKVTDFLLFLSKILVTAGVTSVAYVVFVTDYVHIVDQSSLNYNYAPVIIIGISAFFVTLVFFSVFTMAVDTLFLCFLEDSERNDGSPDKPYFMSKNLMQILGKKNK</sequence>
<evidence type="ECO:0000256" key="4">
    <source>
        <dbReference type="ARBA" id="ARBA00022989"/>
    </source>
</evidence>
<feature type="transmembrane region" description="Helical" evidence="7">
    <location>
        <begin position="337"/>
        <end position="365"/>
    </location>
</feature>
<comment type="similarity">
    <text evidence="2 7">Belongs to the CTL (choline transporter-like) family.</text>
</comment>
<evidence type="ECO:0000313" key="9">
    <source>
        <dbReference type="Proteomes" id="UP001353858"/>
    </source>
</evidence>
<reference evidence="9" key="1">
    <citation type="submission" date="2023-01" db="EMBL/GenBank/DDBJ databases">
        <title>Key to firefly adult light organ development and bioluminescence: homeobox transcription factors regulate luciferase expression and transportation to peroxisome.</title>
        <authorList>
            <person name="Fu X."/>
        </authorList>
    </citation>
    <scope>NUCLEOTIDE SEQUENCE [LARGE SCALE GENOMIC DNA]</scope>
</reference>
<gene>
    <name evidence="8" type="ORF">RN001_004635</name>
</gene>